<proteinExistence type="inferred from homology"/>
<keyword evidence="9" id="KW-1185">Reference proteome</keyword>
<keyword evidence="4 5" id="KW-0949">S-adenosyl-L-methionine</keyword>
<comment type="function">
    <text evidence="5">Catalyzes the formation of 2'O-methylated cytidine (Cm32) or 2'O-methylated uridine (Um32) at position 32 in tRNA.</text>
</comment>
<evidence type="ECO:0000256" key="3">
    <source>
        <dbReference type="ARBA" id="ARBA00022679"/>
    </source>
</evidence>
<reference evidence="8" key="1">
    <citation type="submission" date="2022-12" db="EMBL/GenBank/DDBJ databases">
        <title>Bacterial isolates from different developmental stages of Nematostella vectensis.</title>
        <authorList>
            <person name="Fraune S."/>
        </authorList>
    </citation>
    <scope>NUCLEOTIDE SEQUENCE</scope>
    <source>
        <strain evidence="8">G21630-S1</strain>
    </source>
</reference>
<dbReference type="RefSeq" id="WP_269422801.1">
    <property type="nucleotide sequence ID" value="NZ_JAPWGY010000002.1"/>
</dbReference>
<dbReference type="CDD" id="cd18093">
    <property type="entry name" value="SpoU-like_TrmJ"/>
    <property type="match status" value="1"/>
</dbReference>
<keyword evidence="5" id="KW-0819">tRNA processing</keyword>
<dbReference type="Pfam" id="PF00588">
    <property type="entry name" value="SpoU_methylase"/>
    <property type="match status" value="1"/>
</dbReference>
<feature type="domain" description="tRNA/rRNA methyltransferase SpoU type" evidence="7">
    <location>
        <begin position="16"/>
        <end position="166"/>
    </location>
</feature>
<dbReference type="PANTHER" id="PTHR42786:SF7">
    <property type="entry name" value="TRNA_RRNA METHYLTRANSFERASE SPOU TYPE DOMAIN-CONTAINING PROTEIN"/>
    <property type="match status" value="1"/>
</dbReference>
<dbReference type="InterPro" id="IPR029026">
    <property type="entry name" value="tRNA_m1G_MTases_N"/>
</dbReference>
<dbReference type="InterPro" id="IPR001537">
    <property type="entry name" value="SpoU_MeTrfase"/>
</dbReference>
<dbReference type="InterPro" id="IPR029028">
    <property type="entry name" value="Alpha/beta_knot_MTases"/>
</dbReference>
<evidence type="ECO:0000256" key="1">
    <source>
        <dbReference type="ARBA" id="ARBA00007228"/>
    </source>
</evidence>
<keyword evidence="5" id="KW-0963">Cytoplasm</keyword>
<dbReference type="EC" id="2.1.1.200" evidence="5"/>
<evidence type="ECO:0000256" key="2">
    <source>
        <dbReference type="ARBA" id="ARBA00022603"/>
    </source>
</evidence>
<name>A0ABT4LKX1_9PROT</name>
<evidence type="ECO:0000313" key="8">
    <source>
        <dbReference type="EMBL" id="MCZ4280617.1"/>
    </source>
</evidence>
<sequence length="265" mass="28704">MAGTDGTQSPIAGGPVIILVGPQLGENIGMVARAMLNNGLTELRLVKPRDGWPNPAAEASAAGAIEVLEKARVFETTAEAIADLNHIFATTARTRDMTKRVAVPRRAAQEMRALDQAGQKIGILFGPEKAGLHNDDVVLSDTVISVPLNPAFSSLNLAQAVLLVAYEWFQQGTEVPDQELVLGGSELAPKAELVNFYERLESALIENGFLWPPEKRPNMIRNLRNIFQRAMLTQQEVNTLHGVVKSLRHGPRKQGGDDSGKSKDT</sequence>
<comment type="caution">
    <text evidence="8">The sequence shown here is derived from an EMBL/GenBank/DDBJ whole genome shotgun (WGS) entry which is preliminary data.</text>
</comment>
<dbReference type="Gene3D" id="3.40.1280.10">
    <property type="match status" value="1"/>
</dbReference>
<evidence type="ECO:0000259" key="7">
    <source>
        <dbReference type="Pfam" id="PF00588"/>
    </source>
</evidence>
<protein>
    <recommendedName>
        <fullName evidence="5">tRNA (cytidine/uridine-2'-O-)-methyltransferase TrmJ</fullName>
        <ecNumber evidence="5">2.1.1.200</ecNumber>
    </recommendedName>
    <alternativeName>
        <fullName evidence="5">tRNA (cytidine(32)/uridine(32)-2'-O)-methyltransferase</fullName>
    </alternativeName>
    <alternativeName>
        <fullName evidence="5">tRNA Cm32/Um32 methyltransferase</fullName>
    </alternativeName>
</protein>
<comment type="catalytic activity">
    <reaction evidence="5">
        <text>cytidine(32) in tRNA + S-adenosyl-L-methionine = 2'-O-methylcytidine(32) in tRNA + S-adenosyl-L-homocysteine + H(+)</text>
        <dbReference type="Rhea" id="RHEA:42932"/>
        <dbReference type="Rhea" id="RHEA-COMP:10288"/>
        <dbReference type="Rhea" id="RHEA-COMP:10289"/>
        <dbReference type="ChEBI" id="CHEBI:15378"/>
        <dbReference type="ChEBI" id="CHEBI:57856"/>
        <dbReference type="ChEBI" id="CHEBI:59789"/>
        <dbReference type="ChEBI" id="CHEBI:74495"/>
        <dbReference type="ChEBI" id="CHEBI:82748"/>
        <dbReference type="EC" id="2.1.1.200"/>
    </reaction>
</comment>
<dbReference type="NCBIfam" id="TIGR00050">
    <property type="entry name" value="rRNA_methyl_1"/>
    <property type="match status" value="1"/>
</dbReference>
<evidence type="ECO:0000256" key="4">
    <source>
        <dbReference type="ARBA" id="ARBA00022691"/>
    </source>
</evidence>
<dbReference type="SUPFAM" id="SSF75217">
    <property type="entry name" value="alpha/beta knot"/>
    <property type="match status" value="1"/>
</dbReference>
<accession>A0ABT4LKX1</accession>
<dbReference type="Proteomes" id="UP001069802">
    <property type="component" value="Unassembled WGS sequence"/>
</dbReference>
<keyword evidence="2 5" id="KW-0489">Methyltransferase</keyword>
<evidence type="ECO:0000256" key="5">
    <source>
        <dbReference type="RuleBase" id="RU362024"/>
    </source>
</evidence>
<comment type="catalytic activity">
    <reaction evidence="5">
        <text>uridine(32) in tRNA + S-adenosyl-L-methionine = 2'-O-methyluridine(32) in tRNA + S-adenosyl-L-homocysteine + H(+)</text>
        <dbReference type="Rhea" id="RHEA:42936"/>
        <dbReference type="Rhea" id="RHEA-COMP:10107"/>
        <dbReference type="Rhea" id="RHEA-COMP:10290"/>
        <dbReference type="ChEBI" id="CHEBI:15378"/>
        <dbReference type="ChEBI" id="CHEBI:57856"/>
        <dbReference type="ChEBI" id="CHEBI:59789"/>
        <dbReference type="ChEBI" id="CHEBI:65315"/>
        <dbReference type="ChEBI" id="CHEBI:74478"/>
        <dbReference type="EC" id="2.1.1.200"/>
    </reaction>
</comment>
<organism evidence="8 9">
    <name type="scientific">Kiloniella laminariae</name>
    <dbReference type="NCBI Taxonomy" id="454162"/>
    <lineage>
        <taxon>Bacteria</taxon>
        <taxon>Pseudomonadati</taxon>
        <taxon>Pseudomonadota</taxon>
        <taxon>Alphaproteobacteria</taxon>
        <taxon>Rhodospirillales</taxon>
        <taxon>Kiloniellaceae</taxon>
        <taxon>Kiloniella</taxon>
    </lineage>
</organism>
<dbReference type="InterPro" id="IPR004384">
    <property type="entry name" value="RNA_MeTrfase_TrmJ/LasT"/>
</dbReference>
<dbReference type="GO" id="GO:0032259">
    <property type="term" value="P:methylation"/>
    <property type="evidence" value="ECO:0007669"/>
    <property type="project" value="UniProtKB-KW"/>
</dbReference>
<dbReference type="GO" id="GO:0008168">
    <property type="term" value="F:methyltransferase activity"/>
    <property type="evidence" value="ECO:0007669"/>
    <property type="project" value="UniProtKB-KW"/>
</dbReference>
<dbReference type="Gene3D" id="1.10.8.590">
    <property type="match status" value="1"/>
</dbReference>
<dbReference type="EMBL" id="JAPWGY010000002">
    <property type="protein sequence ID" value="MCZ4280617.1"/>
    <property type="molecule type" value="Genomic_DNA"/>
</dbReference>
<keyword evidence="3" id="KW-0808">Transferase</keyword>
<dbReference type="PIRSF" id="PIRSF004808">
    <property type="entry name" value="LasT"/>
    <property type="match status" value="1"/>
</dbReference>
<evidence type="ECO:0000313" key="9">
    <source>
        <dbReference type="Proteomes" id="UP001069802"/>
    </source>
</evidence>
<dbReference type="PANTHER" id="PTHR42786">
    <property type="entry name" value="TRNA/RRNA METHYLTRANSFERASE"/>
    <property type="match status" value="1"/>
</dbReference>
<feature type="compositionally biased region" description="Basic and acidic residues" evidence="6">
    <location>
        <begin position="254"/>
        <end position="265"/>
    </location>
</feature>
<comment type="similarity">
    <text evidence="1">Belongs to the class IV-like SAM-binding methyltransferase superfamily. RNA methyltransferase TrmH family.</text>
</comment>
<comment type="subcellular location">
    <subcellularLocation>
        <location evidence="5">Cytoplasm</location>
    </subcellularLocation>
</comment>
<gene>
    <name evidence="5" type="primary">trmJ</name>
    <name evidence="8" type="ORF">O4H49_07495</name>
</gene>
<feature type="region of interest" description="Disordered" evidence="6">
    <location>
        <begin position="243"/>
        <end position="265"/>
    </location>
</feature>
<evidence type="ECO:0000256" key="6">
    <source>
        <dbReference type="SAM" id="MobiDB-lite"/>
    </source>
</evidence>
<comment type="subunit">
    <text evidence="5">Homodimer.</text>
</comment>